<keyword evidence="2" id="KW-0808">Transferase</keyword>
<sequence>MHPEKIKMSMGGEVFESVIGRSEDEELPEFEDRAFDLVGQKKRDGERVVSEGFLNEFLVRGGVEKHTIRELIGLMRFVEADEFDCSEVRILVLVLLITGSGIVAVVAEPTVVRFIWVLEEAMKMKTFWVLVIWVLLICYLHLGFVVHLGFGVYEDLHMHKRIYNNSK</sequence>
<dbReference type="AlphaFoldDB" id="A0A251UY57"/>
<protein>
    <submittedName>
        <fullName evidence="2">Glycoprotein 2-beta-D-xylosyltransferase</fullName>
        <ecNumber evidence="2">2.4.2.38</ecNumber>
    </submittedName>
</protein>
<feature type="transmembrane region" description="Helical" evidence="1">
    <location>
        <begin position="127"/>
        <end position="153"/>
    </location>
</feature>
<dbReference type="PANTHER" id="PTHR48437">
    <property type="entry name" value="INITIATOR BINDING DOMAIN-CONTAINING PROTEIN"/>
    <property type="match status" value="1"/>
</dbReference>
<keyword evidence="4" id="KW-1185">Reference proteome</keyword>
<evidence type="ECO:0000313" key="3">
    <source>
        <dbReference type="EMBL" id="OTG28307.1"/>
    </source>
</evidence>
<evidence type="ECO:0000256" key="1">
    <source>
        <dbReference type="SAM" id="Phobius"/>
    </source>
</evidence>
<keyword evidence="1" id="KW-0812">Transmembrane</keyword>
<reference evidence="3" key="2">
    <citation type="submission" date="2017-02" db="EMBL/GenBank/DDBJ databases">
        <title>Sunflower complete genome.</title>
        <authorList>
            <person name="Langlade N."/>
            <person name="Munos S."/>
        </authorList>
    </citation>
    <scope>NUCLEOTIDE SEQUENCE [LARGE SCALE GENOMIC DNA]</scope>
    <source>
        <tissue evidence="3">Leaves</tissue>
    </source>
</reference>
<dbReference type="GO" id="GO:0050513">
    <property type="term" value="F:glycoprotein 2-beta-D-xylosyltransferase activity"/>
    <property type="evidence" value="ECO:0007669"/>
    <property type="project" value="UniProtKB-EC"/>
</dbReference>
<organism evidence="3 4">
    <name type="scientific">Helianthus annuus</name>
    <name type="common">Common sunflower</name>
    <dbReference type="NCBI Taxonomy" id="4232"/>
    <lineage>
        <taxon>Eukaryota</taxon>
        <taxon>Viridiplantae</taxon>
        <taxon>Streptophyta</taxon>
        <taxon>Embryophyta</taxon>
        <taxon>Tracheophyta</taxon>
        <taxon>Spermatophyta</taxon>
        <taxon>Magnoliopsida</taxon>
        <taxon>eudicotyledons</taxon>
        <taxon>Gunneridae</taxon>
        <taxon>Pentapetalae</taxon>
        <taxon>asterids</taxon>
        <taxon>campanulids</taxon>
        <taxon>Asterales</taxon>
        <taxon>Asteraceae</taxon>
        <taxon>Asteroideae</taxon>
        <taxon>Heliantheae alliance</taxon>
        <taxon>Heliantheae</taxon>
        <taxon>Helianthus</taxon>
    </lineage>
</organism>
<keyword evidence="1" id="KW-1133">Transmembrane helix</keyword>
<dbReference type="InterPro" id="IPR007657">
    <property type="entry name" value="Glycosyltransferase_61"/>
</dbReference>
<name>A0A251UY57_HELAN</name>
<dbReference type="EMBL" id="CM007893">
    <property type="protein sequence ID" value="OTG28307.1"/>
    <property type="molecule type" value="Genomic_DNA"/>
</dbReference>
<dbReference type="PANTHER" id="PTHR48437:SF1">
    <property type="entry name" value="INITIATOR BINDING DOMAIN-CONTAINING PROTEIN"/>
    <property type="match status" value="1"/>
</dbReference>
<dbReference type="STRING" id="4232.A0A251UY57"/>
<dbReference type="EC" id="2.4.2.38" evidence="2"/>
<keyword evidence="2" id="KW-0328">Glycosyltransferase</keyword>
<evidence type="ECO:0000313" key="2">
    <source>
        <dbReference type="EMBL" id="KAF5809295.1"/>
    </source>
</evidence>
<accession>A0A251UY57</accession>
<dbReference type="Gramene" id="mRNA:HanXRQr2_Chr04g0155481">
    <property type="protein sequence ID" value="mRNA:HanXRQr2_Chr04g0155481"/>
    <property type="gene ID" value="HanXRQr2_Chr04g0155481"/>
</dbReference>
<feature type="transmembrane region" description="Helical" evidence="1">
    <location>
        <begin position="90"/>
        <end position="107"/>
    </location>
</feature>
<proteinExistence type="predicted"/>
<evidence type="ECO:0000313" key="4">
    <source>
        <dbReference type="Proteomes" id="UP000215914"/>
    </source>
</evidence>
<gene>
    <name evidence="3" type="ORF">HannXRQ_Chr04g0109771</name>
    <name evidence="2" type="ORF">HanXRQr2_Chr04g0155481</name>
</gene>
<dbReference type="EMBL" id="MNCJ02000319">
    <property type="protein sequence ID" value="KAF5809295.1"/>
    <property type="molecule type" value="Genomic_DNA"/>
</dbReference>
<reference evidence="2" key="3">
    <citation type="submission" date="2020-06" db="EMBL/GenBank/DDBJ databases">
        <title>Helianthus annuus Genome sequencing and assembly Release 2.</title>
        <authorList>
            <person name="Gouzy J."/>
            <person name="Langlade N."/>
            <person name="Munos S."/>
        </authorList>
    </citation>
    <scope>NUCLEOTIDE SEQUENCE</scope>
    <source>
        <tissue evidence="2">Leaves</tissue>
    </source>
</reference>
<dbReference type="InParanoid" id="A0A251UY57"/>
<keyword evidence="1" id="KW-0472">Membrane</keyword>
<dbReference type="Proteomes" id="UP000215914">
    <property type="component" value="Chromosome 4"/>
</dbReference>
<reference evidence="2 4" key="1">
    <citation type="journal article" date="2017" name="Nature">
        <title>The sunflower genome provides insights into oil metabolism, flowering and Asterid evolution.</title>
        <authorList>
            <person name="Badouin H."/>
            <person name="Gouzy J."/>
            <person name="Grassa C.J."/>
            <person name="Murat F."/>
            <person name="Staton S.E."/>
            <person name="Cottret L."/>
            <person name="Lelandais-Briere C."/>
            <person name="Owens G.L."/>
            <person name="Carrere S."/>
            <person name="Mayjonade B."/>
            <person name="Legrand L."/>
            <person name="Gill N."/>
            <person name="Kane N.C."/>
            <person name="Bowers J.E."/>
            <person name="Hubner S."/>
            <person name="Bellec A."/>
            <person name="Berard A."/>
            <person name="Berges H."/>
            <person name="Blanchet N."/>
            <person name="Boniface M.C."/>
            <person name="Brunel D."/>
            <person name="Catrice O."/>
            <person name="Chaidir N."/>
            <person name="Claudel C."/>
            <person name="Donnadieu C."/>
            <person name="Faraut T."/>
            <person name="Fievet G."/>
            <person name="Helmstetter N."/>
            <person name="King M."/>
            <person name="Knapp S.J."/>
            <person name="Lai Z."/>
            <person name="Le Paslier M.C."/>
            <person name="Lippi Y."/>
            <person name="Lorenzon L."/>
            <person name="Mandel J.R."/>
            <person name="Marage G."/>
            <person name="Marchand G."/>
            <person name="Marquand E."/>
            <person name="Bret-Mestries E."/>
            <person name="Morien E."/>
            <person name="Nambeesan S."/>
            <person name="Nguyen T."/>
            <person name="Pegot-Espagnet P."/>
            <person name="Pouilly N."/>
            <person name="Raftis F."/>
            <person name="Sallet E."/>
            <person name="Schiex T."/>
            <person name="Thomas J."/>
            <person name="Vandecasteele C."/>
            <person name="Vares D."/>
            <person name="Vear F."/>
            <person name="Vautrin S."/>
            <person name="Crespi M."/>
            <person name="Mangin B."/>
            <person name="Burke J.M."/>
            <person name="Salse J."/>
            <person name="Munos S."/>
            <person name="Vincourt P."/>
            <person name="Rieseberg L.H."/>
            <person name="Langlade N.B."/>
        </authorList>
    </citation>
    <scope>NUCLEOTIDE SEQUENCE [LARGE SCALE GENOMIC DNA]</scope>
    <source>
        <strain evidence="4">cv. SF193</strain>
        <tissue evidence="2">Leaves</tissue>
    </source>
</reference>